<dbReference type="PANTHER" id="PTHR42073">
    <property type="entry name" value="MEIOTIC EXPRESSION UP-REGULATED PROTEIN 6"/>
    <property type="match status" value="1"/>
</dbReference>
<proteinExistence type="predicted"/>
<protein>
    <submittedName>
        <fullName evidence="3">Pleckstrin homology domain-containing protein</fullName>
    </submittedName>
</protein>
<dbReference type="EMBL" id="JAUEPO010000001">
    <property type="protein sequence ID" value="KAK3335342.1"/>
    <property type="molecule type" value="Genomic_DNA"/>
</dbReference>
<feature type="compositionally biased region" description="Low complexity" evidence="1">
    <location>
        <begin position="226"/>
        <end position="253"/>
    </location>
</feature>
<dbReference type="PANTHER" id="PTHR42073:SF1">
    <property type="entry name" value="MEIOTIC EXPRESSION UP-REGULATED PROTEIN 6"/>
    <property type="match status" value="1"/>
</dbReference>
<evidence type="ECO:0000313" key="3">
    <source>
        <dbReference type="EMBL" id="KAK3335342.1"/>
    </source>
</evidence>
<dbReference type="AlphaFoldDB" id="A0AAE0MK10"/>
<comment type="caution">
    <text evidence="3">The sequence shown here is derived from an EMBL/GenBank/DDBJ whole genome shotgun (WGS) entry which is preliminary data.</text>
</comment>
<reference evidence="3" key="1">
    <citation type="journal article" date="2023" name="Mol. Phylogenet. Evol.">
        <title>Genome-scale phylogeny and comparative genomics of the fungal order Sordariales.</title>
        <authorList>
            <person name="Hensen N."/>
            <person name="Bonometti L."/>
            <person name="Westerberg I."/>
            <person name="Brannstrom I.O."/>
            <person name="Guillou S."/>
            <person name="Cros-Aarteil S."/>
            <person name="Calhoun S."/>
            <person name="Haridas S."/>
            <person name="Kuo A."/>
            <person name="Mondo S."/>
            <person name="Pangilinan J."/>
            <person name="Riley R."/>
            <person name="LaButti K."/>
            <person name="Andreopoulos B."/>
            <person name="Lipzen A."/>
            <person name="Chen C."/>
            <person name="Yan M."/>
            <person name="Daum C."/>
            <person name="Ng V."/>
            <person name="Clum A."/>
            <person name="Steindorff A."/>
            <person name="Ohm R.A."/>
            <person name="Martin F."/>
            <person name="Silar P."/>
            <person name="Natvig D.O."/>
            <person name="Lalanne C."/>
            <person name="Gautier V."/>
            <person name="Ament-Velasquez S.L."/>
            <person name="Kruys A."/>
            <person name="Hutchinson M.I."/>
            <person name="Powell A.J."/>
            <person name="Barry K."/>
            <person name="Miller A.N."/>
            <person name="Grigoriev I.V."/>
            <person name="Debuchy R."/>
            <person name="Gladieux P."/>
            <person name="Hiltunen Thoren M."/>
            <person name="Johannesson H."/>
        </authorList>
    </citation>
    <scope>NUCLEOTIDE SEQUENCE</scope>
    <source>
        <strain evidence="3">SMH4131-1</strain>
    </source>
</reference>
<dbReference type="InterPro" id="IPR039712">
    <property type="entry name" value="Meu6"/>
</dbReference>
<evidence type="ECO:0000256" key="1">
    <source>
        <dbReference type="SAM" id="MobiDB-lite"/>
    </source>
</evidence>
<evidence type="ECO:0000313" key="4">
    <source>
        <dbReference type="Proteomes" id="UP001286456"/>
    </source>
</evidence>
<dbReference type="SUPFAM" id="SSF50729">
    <property type="entry name" value="PH domain-like"/>
    <property type="match status" value="1"/>
</dbReference>
<reference evidence="3" key="2">
    <citation type="submission" date="2023-06" db="EMBL/GenBank/DDBJ databases">
        <authorList>
            <consortium name="Lawrence Berkeley National Laboratory"/>
            <person name="Haridas S."/>
            <person name="Hensen N."/>
            <person name="Bonometti L."/>
            <person name="Westerberg I."/>
            <person name="Brannstrom I.O."/>
            <person name="Guillou S."/>
            <person name="Cros-Aarteil S."/>
            <person name="Calhoun S."/>
            <person name="Kuo A."/>
            <person name="Mondo S."/>
            <person name="Pangilinan J."/>
            <person name="Riley R."/>
            <person name="Labutti K."/>
            <person name="Andreopoulos B."/>
            <person name="Lipzen A."/>
            <person name="Chen C."/>
            <person name="Yanf M."/>
            <person name="Daum C."/>
            <person name="Ng V."/>
            <person name="Clum A."/>
            <person name="Steindorff A."/>
            <person name="Ohm R."/>
            <person name="Martin F."/>
            <person name="Silar P."/>
            <person name="Natvig D."/>
            <person name="Lalanne C."/>
            <person name="Gautier V."/>
            <person name="Ament-Velasquez S.L."/>
            <person name="Kruys A."/>
            <person name="Hutchinson M.I."/>
            <person name="Powell A.J."/>
            <person name="Barry K."/>
            <person name="Miller A.N."/>
            <person name="Grigoriev I.V."/>
            <person name="Debuchy R."/>
            <person name="Gladieux P."/>
            <person name="Thoren M.H."/>
            <person name="Johannesson H."/>
        </authorList>
    </citation>
    <scope>NUCLEOTIDE SEQUENCE</scope>
    <source>
        <strain evidence="3">SMH4131-1</strain>
    </source>
</reference>
<dbReference type="Pfam" id="PF15406">
    <property type="entry name" value="PH_6"/>
    <property type="match status" value="1"/>
</dbReference>
<feature type="region of interest" description="Disordered" evidence="1">
    <location>
        <begin position="1"/>
        <end position="48"/>
    </location>
</feature>
<organism evidence="3 4">
    <name type="scientific">Cercophora scortea</name>
    <dbReference type="NCBI Taxonomy" id="314031"/>
    <lineage>
        <taxon>Eukaryota</taxon>
        <taxon>Fungi</taxon>
        <taxon>Dikarya</taxon>
        <taxon>Ascomycota</taxon>
        <taxon>Pezizomycotina</taxon>
        <taxon>Sordariomycetes</taxon>
        <taxon>Sordariomycetidae</taxon>
        <taxon>Sordariales</taxon>
        <taxon>Lasiosphaeriaceae</taxon>
        <taxon>Cercophora</taxon>
    </lineage>
</organism>
<name>A0AAE0MK10_9PEZI</name>
<keyword evidence="4" id="KW-1185">Reference proteome</keyword>
<feature type="compositionally biased region" description="Low complexity" evidence="1">
    <location>
        <begin position="7"/>
        <end position="48"/>
    </location>
</feature>
<feature type="compositionally biased region" description="Low complexity" evidence="1">
    <location>
        <begin position="378"/>
        <end position="400"/>
    </location>
</feature>
<dbReference type="Gene3D" id="2.30.29.30">
    <property type="entry name" value="Pleckstrin-homology domain (PH domain)/Phosphotyrosine-binding domain (PTB)"/>
    <property type="match status" value="1"/>
</dbReference>
<dbReference type="InterPro" id="IPR011993">
    <property type="entry name" value="PH-like_dom_sf"/>
</dbReference>
<accession>A0AAE0MK10</accession>
<gene>
    <name evidence="3" type="ORF">B0T19DRAFT_5534</name>
</gene>
<feature type="compositionally biased region" description="Basic and acidic residues" evidence="1">
    <location>
        <begin position="454"/>
        <end position="469"/>
    </location>
</feature>
<dbReference type="InterPro" id="IPR039483">
    <property type="entry name" value="Meu6_PH_dom"/>
</dbReference>
<feature type="compositionally biased region" description="Basic and acidic residues" evidence="1">
    <location>
        <begin position="434"/>
        <end position="445"/>
    </location>
</feature>
<feature type="region of interest" description="Disordered" evidence="1">
    <location>
        <begin position="218"/>
        <end position="359"/>
    </location>
</feature>
<feature type="compositionally biased region" description="Low complexity" evidence="1">
    <location>
        <begin position="295"/>
        <end position="338"/>
    </location>
</feature>
<feature type="compositionally biased region" description="Low complexity" evidence="1">
    <location>
        <begin position="531"/>
        <end position="542"/>
    </location>
</feature>
<feature type="compositionally biased region" description="Basic and acidic residues" evidence="1">
    <location>
        <begin position="486"/>
        <end position="500"/>
    </location>
</feature>
<feature type="region of interest" description="Disordered" evidence="1">
    <location>
        <begin position="378"/>
        <end position="542"/>
    </location>
</feature>
<sequence>MAEVQKPVEVPTAEVPAVEPVVEAKPVEETPAAAAPEVEAAPAVAAEAPAPAEEAAAPVEEAKKEVAPVSEGVLEHKGSNFPKNLFATKKFFWFGEEPVDVKATPTFKADKAADVAHHIQAWAAETGKGLLFFGEKDKSAPQGAVHLDDATEPVIDGTHKFHFTSKGHKHAFKASSTAERDGWLLQLKAKIAEAKELAATVTESETYKNTLASLKPAPVKKEEKAVAPAAEPVAETAAATEEATTAETPAAEPAAEEAAKEEAPKEEPKRRSASRKRGSIFASLSNFGKKDQVKTEPAAETEAPAAEAPAAEAAAAPEAAAVEPAAEPAVEEAAAPAEPKAEETTEAKPAASKRTSIFGNINFGKKKVEKAVKAVVEPTEAPAAEEPAAATEPVAENAPVIPAVETTEPLSTDVSAPAAVPTETVEAAPATNGETKKEVKSEKRKSSLPFAFGSKKDKSSSDEEGEKPKSPSAFSKLRATIKGAKAKVEKHEDKTEETPKVPEPTPAAEEAPKVTEPEVATPAVEEPKPAAPAAAAAVPASA</sequence>
<feature type="domain" description="Meiotic expression up-regulated protein 6 PH" evidence="2">
    <location>
        <begin position="86"/>
        <end position="190"/>
    </location>
</feature>
<feature type="compositionally biased region" description="Basic and acidic residues" evidence="1">
    <location>
        <begin position="257"/>
        <end position="270"/>
    </location>
</feature>
<dbReference type="Proteomes" id="UP001286456">
    <property type="component" value="Unassembled WGS sequence"/>
</dbReference>
<evidence type="ECO:0000259" key="2">
    <source>
        <dbReference type="Pfam" id="PF15406"/>
    </source>
</evidence>